<dbReference type="CDD" id="cd16922">
    <property type="entry name" value="HATPase_EvgS-ArcB-TorS-like"/>
    <property type="match status" value="1"/>
</dbReference>
<dbReference type="Pfam" id="PF02518">
    <property type="entry name" value="HATPase_c"/>
    <property type="match status" value="1"/>
</dbReference>
<dbReference type="SMART" id="SM00388">
    <property type="entry name" value="HisKA"/>
    <property type="match status" value="1"/>
</dbReference>
<dbReference type="PANTHER" id="PTHR43047">
    <property type="entry name" value="TWO-COMPONENT HISTIDINE PROTEIN KINASE"/>
    <property type="match status" value="1"/>
</dbReference>
<dbReference type="InterPro" id="IPR003661">
    <property type="entry name" value="HisK_dim/P_dom"/>
</dbReference>
<dbReference type="InterPro" id="IPR005467">
    <property type="entry name" value="His_kinase_dom"/>
</dbReference>
<dbReference type="Gene3D" id="3.30.450.20">
    <property type="entry name" value="PAS domain"/>
    <property type="match status" value="2"/>
</dbReference>
<feature type="coiled-coil region" evidence="15">
    <location>
        <begin position="134"/>
        <end position="175"/>
    </location>
</feature>
<feature type="modified residue" description="4-aspartylphosphate" evidence="14">
    <location>
        <position position="62"/>
    </location>
</feature>
<dbReference type="EC" id="2.7.13.3" evidence="4"/>
<feature type="coiled-coil region" evidence="15">
    <location>
        <begin position="401"/>
        <end position="428"/>
    </location>
</feature>
<protein>
    <recommendedName>
        <fullName evidence="13">Circadian input-output histidine kinase CikA</fullName>
        <ecNumber evidence="4">2.7.13.3</ecNumber>
    </recommendedName>
</protein>
<keyword evidence="6" id="KW-0808">Transferase</keyword>
<evidence type="ECO:0000256" key="13">
    <source>
        <dbReference type="ARBA" id="ARBA00074306"/>
    </source>
</evidence>
<gene>
    <name evidence="18" type="ORF">KME25_14270</name>
</gene>
<evidence type="ECO:0000256" key="7">
    <source>
        <dbReference type="ARBA" id="ARBA00022741"/>
    </source>
</evidence>
<dbReference type="SUPFAM" id="SSF52172">
    <property type="entry name" value="CheY-like"/>
    <property type="match status" value="2"/>
</dbReference>
<dbReference type="Pfam" id="PF00512">
    <property type="entry name" value="HisKA"/>
    <property type="match status" value="1"/>
</dbReference>
<dbReference type="PROSITE" id="PS50110">
    <property type="entry name" value="RESPONSE_REGULATORY"/>
    <property type="match status" value="2"/>
</dbReference>
<evidence type="ECO:0000256" key="12">
    <source>
        <dbReference type="ARBA" id="ARBA00023306"/>
    </source>
</evidence>
<evidence type="ECO:0000313" key="19">
    <source>
        <dbReference type="Proteomes" id="UP000753908"/>
    </source>
</evidence>
<keyword evidence="15" id="KW-0175">Coiled coil</keyword>
<dbReference type="Pfam" id="PF08448">
    <property type="entry name" value="PAS_4"/>
    <property type="match status" value="1"/>
</dbReference>
<evidence type="ECO:0000256" key="2">
    <source>
        <dbReference type="ARBA" id="ARBA00004370"/>
    </source>
</evidence>
<dbReference type="Gene3D" id="3.40.50.2300">
    <property type="match status" value="2"/>
</dbReference>
<dbReference type="CDD" id="cd00082">
    <property type="entry name" value="HisKA"/>
    <property type="match status" value="1"/>
</dbReference>
<dbReference type="CDD" id="cd00130">
    <property type="entry name" value="PAS"/>
    <property type="match status" value="2"/>
</dbReference>
<name>A0A951UA69_9CYAN</name>
<dbReference type="GO" id="GO:0005524">
    <property type="term" value="F:ATP binding"/>
    <property type="evidence" value="ECO:0007669"/>
    <property type="project" value="UniProtKB-KW"/>
</dbReference>
<evidence type="ECO:0000256" key="4">
    <source>
        <dbReference type="ARBA" id="ARBA00012438"/>
    </source>
</evidence>
<evidence type="ECO:0000259" key="17">
    <source>
        <dbReference type="PROSITE" id="PS50110"/>
    </source>
</evidence>
<sequence>MAKPTIICVDDERVVLVSLRDQLIQHLGNDYEIELAESSQEALEICAELKEEDIEIPLIISDQIMPGMKGDELLIQIHTHYPKTLKILLTGQASVEAVANAVNFASLYRYIAKPWDSTDLNLTVTEALRCYAQRQQLAQANETLKKINTELEQLNTALEQKVAERTAELAQAEAEMRGIFAAMTELIFVFDAQGRHLKIASSNPAMLYKPADTKIGKTLHEVFEKEQADIFLGYIQQTLNTRQTINVEYSLIIEGKEVWSSASISPIEDNAVIWVARDTTDRHLLEEKLRQSEEKIRAIFEAMTDVVIVVDEQGAIEVAPTNPSRLYNADTDLISLTIEQFFLPETSETWFSKVRQAIETQQIVNFDYRLPLADEQLWFSASISPMPHDSAIWVARNISTRKLAEAALQEAKEAAEAANRAKSTFLANMSHELRSPLNAILGFSQLLTRSHSLNPEQQENVSIINRSGEHLLTLINNVLDLSKIEAGRITLNESNFDLYQLLDDLEDMFQVKADAQDLQLVVECNADVPQYIRTDQVKLRQVLINLLNNALKFTQEGAVWVRVGKGNWELGIGESGIGNGQEKSSTPYSLLFEVEDTGIGIAPEELESIFEAFVQSQAGIESQEGTGLGLSIARQFVQLMGGEIQITSELGRGTTFKFDIKISIVTATDIIEDKQPTRRVVALAPNQQSYRILIVDDKWSNRQLLLRLLNPLGFETKEASNGKEAIAIWERFEPHLIWMDMRMPVMDGYEATKHIKAHLKGQATAIIALTASILEEERAVILSAGCDDFVRKPFREAVIFDKMAQYLGVSYVYEELSSPLQEIKTGASLPESLTTMPTEWVSKLYQAADLIDNEQIFQLLEQIPSNHTFLRETLIDWVNSFRCDQIIQLIEDTNNKAVEDV</sequence>
<evidence type="ECO:0000256" key="15">
    <source>
        <dbReference type="SAM" id="Coils"/>
    </source>
</evidence>
<keyword evidence="12" id="KW-0131">Cell cycle</keyword>
<evidence type="ECO:0000256" key="11">
    <source>
        <dbReference type="ARBA" id="ARBA00023136"/>
    </source>
</evidence>
<dbReference type="Proteomes" id="UP000753908">
    <property type="component" value="Unassembled WGS sequence"/>
</dbReference>
<evidence type="ECO:0000313" key="18">
    <source>
        <dbReference type="EMBL" id="MBW4545594.1"/>
    </source>
</evidence>
<evidence type="ECO:0000256" key="10">
    <source>
        <dbReference type="ARBA" id="ARBA00023012"/>
    </source>
</evidence>
<dbReference type="InterPro" id="IPR003594">
    <property type="entry name" value="HATPase_dom"/>
</dbReference>
<dbReference type="InterPro" id="IPR011006">
    <property type="entry name" value="CheY-like_superfamily"/>
</dbReference>
<evidence type="ECO:0000256" key="8">
    <source>
        <dbReference type="ARBA" id="ARBA00022777"/>
    </source>
</evidence>
<dbReference type="FunFam" id="1.10.287.130:FF:000038">
    <property type="entry name" value="Sensory transduction histidine kinase"/>
    <property type="match status" value="1"/>
</dbReference>
<reference evidence="18" key="2">
    <citation type="journal article" date="2022" name="Microbiol. Resour. Announc.">
        <title>Metagenome Sequencing to Explore Phylogenomics of Terrestrial Cyanobacteria.</title>
        <authorList>
            <person name="Ward R.D."/>
            <person name="Stajich J.E."/>
            <person name="Johansen J.R."/>
            <person name="Huntemann M."/>
            <person name="Clum A."/>
            <person name="Foster B."/>
            <person name="Foster B."/>
            <person name="Roux S."/>
            <person name="Palaniappan K."/>
            <person name="Varghese N."/>
            <person name="Mukherjee S."/>
            <person name="Reddy T.B.K."/>
            <person name="Daum C."/>
            <person name="Copeland A."/>
            <person name="Chen I.A."/>
            <person name="Ivanova N.N."/>
            <person name="Kyrpides N.C."/>
            <person name="Shapiro N."/>
            <person name="Eloe-Fadrosh E.A."/>
            <person name="Pietrasiak N."/>
        </authorList>
    </citation>
    <scope>NUCLEOTIDE SEQUENCE</scope>
    <source>
        <strain evidence="18">CPER-KK1</strain>
    </source>
</reference>
<dbReference type="InterPro" id="IPR001789">
    <property type="entry name" value="Sig_transdc_resp-reg_receiver"/>
</dbReference>
<feature type="domain" description="Histidine kinase" evidence="16">
    <location>
        <begin position="428"/>
        <end position="664"/>
    </location>
</feature>
<dbReference type="AlphaFoldDB" id="A0A951UA69"/>
<dbReference type="PRINTS" id="PR00344">
    <property type="entry name" value="BCTRLSENSOR"/>
</dbReference>
<keyword evidence="11" id="KW-0472">Membrane</keyword>
<evidence type="ECO:0000256" key="6">
    <source>
        <dbReference type="ARBA" id="ARBA00022679"/>
    </source>
</evidence>
<keyword evidence="5 14" id="KW-0597">Phosphoprotein</keyword>
<feature type="modified residue" description="4-aspartylphosphate" evidence="14">
    <location>
        <position position="740"/>
    </location>
</feature>
<dbReference type="EMBL" id="JAHHIF010000016">
    <property type="protein sequence ID" value="MBW4545594.1"/>
    <property type="molecule type" value="Genomic_DNA"/>
</dbReference>
<evidence type="ECO:0000256" key="1">
    <source>
        <dbReference type="ARBA" id="ARBA00000085"/>
    </source>
</evidence>
<accession>A0A951UA69</accession>
<comment type="catalytic activity">
    <reaction evidence="1">
        <text>ATP + protein L-histidine = ADP + protein N-phospho-L-histidine.</text>
        <dbReference type="EC" id="2.7.13.3"/>
    </reaction>
</comment>
<dbReference type="PROSITE" id="PS50109">
    <property type="entry name" value="HIS_KIN"/>
    <property type="match status" value="1"/>
</dbReference>
<dbReference type="NCBIfam" id="TIGR00229">
    <property type="entry name" value="sensory_box"/>
    <property type="match status" value="2"/>
</dbReference>
<evidence type="ECO:0000256" key="14">
    <source>
        <dbReference type="PROSITE-ProRule" id="PRU00169"/>
    </source>
</evidence>
<dbReference type="SMART" id="SM00448">
    <property type="entry name" value="REC"/>
    <property type="match status" value="2"/>
</dbReference>
<dbReference type="CDD" id="cd17546">
    <property type="entry name" value="REC_hyHK_CKI1_RcsC-like"/>
    <property type="match status" value="1"/>
</dbReference>
<dbReference type="InterPro" id="IPR036097">
    <property type="entry name" value="HisK_dim/P_sf"/>
</dbReference>
<dbReference type="Gene3D" id="3.30.565.10">
    <property type="entry name" value="Histidine kinase-like ATPase, C-terminal domain"/>
    <property type="match status" value="1"/>
</dbReference>
<comment type="subcellular location">
    <subcellularLocation>
        <location evidence="2">Membrane</location>
    </subcellularLocation>
</comment>
<dbReference type="SMART" id="SM00091">
    <property type="entry name" value="PAS"/>
    <property type="match status" value="2"/>
</dbReference>
<dbReference type="InterPro" id="IPR036890">
    <property type="entry name" value="HATPase_C_sf"/>
</dbReference>
<keyword evidence="8" id="KW-0418">Kinase</keyword>
<evidence type="ECO:0000256" key="9">
    <source>
        <dbReference type="ARBA" id="ARBA00022840"/>
    </source>
</evidence>
<keyword evidence="9" id="KW-0067">ATP-binding</keyword>
<dbReference type="SUPFAM" id="SSF55785">
    <property type="entry name" value="PYP-like sensor domain (PAS domain)"/>
    <property type="match status" value="2"/>
</dbReference>
<dbReference type="FunFam" id="3.30.565.10:FF:000010">
    <property type="entry name" value="Sensor histidine kinase RcsC"/>
    <property type="match status" value="1"/>
</dbReference>
<dbReference type="InterPro" id="IPR013656">
    <property type="entry name" value="PAS_4"/>
</dbReference>
<dbReference type="GO" id="GO:0009927">
    <property type="term" value="F:histidine phosphotransfer kinase activity"/>
    <property type="evidence" value="ECO:0007669"/>
    <property type="project" value="TreeGrafter"/>
</dbReference>
<dbReference type="Pfam" id="PF00072">
    <property type="entry name" value="Response_reg"/>
    <property type="match status" value="2"/>
</dbReference>
<dbReference type="InterPro" id="IPR035965">
    <property type="entry name" value="PAS-like_dom_sf"/>
</dbReference>
<evidence type="ECO:0000256" key="5">
    <source>
        <dbReference type="ARBA" id="ARBA00022553"/>
    </source>
</evidence>
<evidence type="ECO:0000259" key="16">
    <source>
        <dbReference type="PROSITE" id="PS50109"/>
    </source>
</evidence>
<dbReference type="SUPFAM" id="SSF55874">
    <property type="entry name" value="ATPase domain of HSP90 chaperone/DNA topoisomerase II/histidine kinase"/>
    <property type="match status" value="1"/>
</dbReference>
<organism evidence="18 19">
    <name type="scientific">Symplocastrum torsivum CPER-KK1</name>
    <dbReference type="NCBI Taxonomy" id="450513"/>
    <lineage>
        <taxon>Bacteria</taxon>
        <taxon>Bacillati</taxon>
        <taxon>Cyanobacteriota</taxon>
        <taxon>Cyanophyceae</taxon>
        <taxon>Oscillatoriophycideae</taxon>
        <taxon>Oscillatoriales</taxon>
        <taxon>Microcoleaceae</taxon>
        <taxon>Symplocastrum</taxon>
    </lineage>
</organism>
<feature type="domain" description="Response regulatory" evidence="17">
    <location>
        <begin position="5"/>
        <end position="128"/>
    </location>
</feature>
<dbReference type="InterPro" id="IPR004358">
    <property type="entry name" value="Sig_transdc_His_kin-like_C"/>
</dbReference>
<keyword evidence="10" id="KW-0902">Two-component regulatory system</keyword>
<dbReference type="Gene3D" id="1.10.287.130">
    <property type="match status" value="1"/>
</dbReference>
<comment type="similarity">
    <text evidence="3">In the N-terminal section; belongs to the phytochrome family.</text>
</comment>
<dbReference type="SMART" id="SM00387">
    <property type="entry name" value="HATPase_c"/>
    <property type="match status" value="1"/>
</dbReference>
<dbReference type="GO" id="GO:0000155">
    <property type="term" value="F:phosphorelay sensor kinase activity"/>
    <property type="evidence" value="ECO:0007669"/>
    <property type="project" value="InterPro"/>
</dbReference>
<reference evidence="18" key="1">
    <citation type="submission" date="2021-05" db="EMBL/GenBank/DDBJ databases">
        <authorList>
            <person name="Pietrasiak N."/>
            <person name="Ward R."/>
            <person name="Stajich J.E."/>
            <person name="Kurbessoian T."/>
        </authorList>
    </citation>
    <scope>NUCLEOTIDE SEQUENCE</scope>
    <source>
        <strain evidence="18">CPER-KK1</strain>
    </source>
</reference>
<proteinExistence type="inferred from homology"/>
<dbReference type="GO" id="GO:0005886">
    <property type="term" value="C:plasma membrane"/>
    <property type="evidence" value="ECO:0007669"/>
    <property type="project" value="TreeGrafter"/>
</dbReference>
<comment type="caution">
    <text evidence="18">The sequence shown here is derived from an EMBL/GenBank/DDBJ whole genome shotgun (WGS) entry which is preliminary data.</text>
</comment>
<dbReference type="PANTHER" id="PTHR43047:SF72">
    <property type="entry name" value="OSMOSENSING HISTIDINE PROTEIN KINASE SLN1"/>
    <property type="match status" value="1"/>
</dbReference>
<keyword evidence="7" id="KW-0547">Nucleotide-binding</keyword>
<dbReference type="SUPFAM" id="SSF47384">
    <property type="entry name" value="Homodimeric domain of signal transducing histidine kinase"/>
    <property type="match status" value="1"/>
</dbReference>
<feature type="domain" description="Response regulatory" evidence="17">
    <location>
        <begin position="691"/>
        <end position="807"/>
    </location>
</feature>
<evidence type="ECO:0000256" key="3">
    <source>
        <dbReference type="ARBA" id="ARBA00006402"/>
    </source>
</evidence>
<dbReference type="InterPro" id="IPR000014">
    <property type="entry name" value="PAS"/>
</dbReference>